<dbReference type="RefSeq" id="WP_170841785.1">
    <property type="nucleotide sequence ID" value="NZ_FOCF01000001.1"/>
</dbReference>
<organism evidence="2 3">
    <name type="scientific">Sphingomonas gellani</name>
    <dbReference type="NCBI Taxonomy" id="1166340"/>
    <lineage>
        <taxon>Bacteria</taxon>
        <taxon>Pseudomonadati</taxon>
        <taxon>Pseudomonadota</taxon>
        <taxon>Alphaproteobacteria</taxon>
        <taxon>Sphingomonadales</taxon>
        <taxon>Sphingomonadaceae</taxon>
        <taxon>Sphingomonas</taxon>
    </lineage>
</organism>
<dbReference type="Proteomes" id="UP000199206">
    <property type="component" value="Unassembled WGS sequence"/>
</dbReference>
<proteinExistence type="predicted"/>
<dbReference type="PROSITE" id="PS51257">
    <property type="entry name" value="PROKAR_LIPOPROTEIN"/>
    <property type="match status" value="1"/>
</dbReference>
<feature type="chain" id="PRO_5011599546" evidence="1">
    <location>
        <begin position="33"/>
        <end position="46"/>
    </location>
</feature>
<dbReference type="AlphaFoldDB" id="A0A1H7YEX0"/>
<reference evidence="3" key="1">
    <citation type="submission" date="2016-10" db="EMBL/GenBank/DDBJ databases">
        <authorList>
            <person name="Varghese N."/>
            <person name="Submissions S."/>
        </authorList>
    </citation>
    <scope>NUCLEOTIDE SEQUENCE [LARGE SCALE GENOMIC DNA]</scope>
    <source>
        <strain evidence="3">S6-262</strain>
    </source>
</reference>
<name>A0A1H7YEX0_9SPHN</name>
<evidence type="ECO:0000313" key="2">
    <source>
        <dbReference type="EMBL" id="SEM44451.1"/>
    </source>
</evidence>
<protein>
    <submittedName>
        <fullName evidence="2">Uncharacterized protein</fullName>
    </submittedName>
</protein>
<evidence type="ECO:0000256" key="1">
    <source>
        <dbReference type="SAM" id="SignalP"/>
    </source>
</evidence>
<keyword evidence="1" id="KW-0732">Signal</keyword>
<dbReference type="STRING" id="1166340.SAMN05192583_0235"/>
<sequence>MFTDFRRQFAVLVCTVLMSSACVLSAVGPAQAGASPSVAKAARFVA</sequence>
<keyword evidence="3" id="KW-1185">Reference proteome</keyword>
<evidence type="ECO:0000313" key="3">
    <source>
        <dbReference type="Proteomes" id="UP000199206"/>
    </source>
</evidence>
<gene>
    <name evidence="2" type="ORF">SAMN05192583_0235</name>
</gene>
<feature type="signal peptide" evidence="1">
    <location>
        <begin position="1"/>
        <end position="32"/>
    </location>
</feature>
<accession>A0A1H7YEX0</accession>
<dbReference type="EMBL" id="FOCF01000001">
    <property type="protein sequence ID" value="SEM44451.1"/>
    <property type="molecule type" value="Genomic_DNA"/>
</dbReference>